<keyword evidence="8 16" id="KW-0808">Transferase</keyword>
<keyword evidence="13 17" id="KW-0472">Membrane</keyword>
<proteinExistence type="inferred from homology"/>
<evidence type="ECO:0000256" key="2">
    <source>
        <dbReference type="ARBA" id="ARBA00004141"/>
    </source>
</evidence>
<evidence type="ECO:0000256" key="8">
    <source>
        <dbReference type="ARBA" id="ARBA00022679"/>
    </source>
</evidence>
<comment type="pathway">
    <text evidence="4">Lipid metabolism.</text>
</comment>
<dbReference type="GO" id="GO:0016779">
    <property type="term" value="F:nucleotidyltransferase activity"/>
    <property type="evidence" value="ECO:0007669"/>
    <property type="project" value="UniProtKB-KW"/>
</dbReference>
<protein>
    <recommendedName>
        <fullName evidence="6 16">Phosphatidate cytidylyltransferase</fullName>
        <ecNumber evidence="6 16">2.7.7.41</ecNumber>
    </recommendedName>
</protein>
<dbReference type="PROSITE" id="PS01315">
    <property type="entry name" value="CDS"/>
    <property type="match status" value="1"/>
</dbReference>
<dbReference type="RefSeq" id="WP_221272069.1">
    <property type="nucleotide sequence ID" value="NZ_AP024819.1"/>
</dbReference>
<reference evidence="18 19" key="1">
    <citation type="submission" date="2021-07" db="EMBL/GenBank/DDBJ databases">
        <title>Novel Helicobacter sp. Isolated from a cat.</title>
        <authorList>
            <person name="Rimbara E."/>
            <person name="Suzuki M."/>
        </authorList>
    </citation>
    <scope>NUCLEOTIDE SEQUENCE [LARGE SCALE GENOMIC DNA]</scope>
    <source>
        <strain evidence="19">NHP19-012</strain>
    </source>
</reference>
<dbReference type="InterPro" id="IPR000374">
    <property type="entry name" value="PC_trans"/>
</dbReference>
<evidence type="ECO:0000256" key="14">
    <source>
        <dbReference type="ARBA" id="ARBA00023209"/>
    </source>
</evidence>
<keyword evidence="15" id="KW-1208">Phospholipid metabolism</keyword>
<evidence type="ECO:0000256" key="10">
    <source>
        <dbReference type="ARBA" id="ARBA00022695"/>
    </source>
</evidence>
<dbReference type="EMBL" id="AP024819">
    <property type="protein sequence ID" value="BCZ18546.1"/>
    <property type="molecule type" value="Genomic_DNA"/>
</dbReference>
<evidence type="ECO:0000256" key="1">
    <source>
        <dbReference type="ARBA" id="ARBA00001698"/>
    </source>
</evidence>
<keyword evidence="11 17" id="KW-1133">Transmembrane helix</keyword>
<evidence type="ECO:0000256" key="11">
    <source>
        <dbReference type="ARBA" id="ARBA00022989"/>
    </source>
</evidence>
<feature type="transmembrane region" description="Helical" evidence="17">
    <location>
        <begin position="192"/>
        <end position="212"/>
    </location>
</feature>
<comment type="pathway">
    <text evidence="3 16">Phospholipid metabolism; CDP-diacylglycerol biosynthesis; CDP-diacylglycerol from sn-glycerol 3-phosphate: step 3/3.</text>
</comment>
<keyword evidence="19" id="KW-1185">Reference proteome</keyword>
<evidence type="ECO:0000256" key="4">
    <source>
        <dbReference type="ARBA" id="ARBA00005189"/>
    </source>
</evidence>
<evidence type="ECO:0000313" key="19">
    <source>
        <dbReference type="Proteomes" id="UP000826146"/>
    </source>
</evidence>
<dbReference type="PANTHER" id="PTHR47101">
    <property type="entry name" value="PHOSPHATIDATE CYTIDYLYLTRANSFERASE 5, CHLOROPLASTIC"/>
    <property type="match status" value="1"/>
</dbReference>
<keyword evidence="7" id="KW-0444">Lipid biosynthesis</keyword>
<feature type="transmembrane region" description="Helical" evidence="17">
    <location>
        <begin position="134"/>
        <end position="155"/>
    </location>
</feature>
<feature type="transmembrane region" description="Helical" evidence="17">
    <location>
        <begin position="86"/>
        <end position="103"/>
    </location>
</feature>
<evidence type="ECO:0000256" key="9">
    <source>
        <dbReference type="ARBA" id="ARBA00022692"/>
    </source>
</evidence>
<gene>
    <name evidence="18" type="primary">cdsA</name>
    <name evidence="18" type="ORF">NHP190012_01880</name>
</gene>
<keyword evidence="10 16" id="KW-0548">Nucleotidyltransferase</keyword>
<name>A0ABM7SCV6_9HELI</name>
<keyword evidence="14" id="KW-0594">Phospholipid biosynthesis</keyword>
<organism evidence="18 19">
    <name type="scientific">Helicobacter gastrofelis</name>
    <dbReference type="NCBI Taxonomy" id="2849642"/>
    <lineage>
        <taxon>Bacteria</taxon>
        <taxon>Pseudomonadati</taxon>
        <taxon>Campylobacterota</taxon>
        <taxon>Epsilonproteobacteria</taxon>
        <taxon>Campylobacterales</taxon>
        <taxon>Helicobacteraceae</taxon>
        <taxon>Helicobacter</taxon>
    </lineage>
</organism>
<evidence type="ECO:0000313" key="18">
    <source>
        <dbReference type="EMBL" id="BCZ18546.1"/>
    </source>
</evidence>
<evidence type="ECO:0000256" key="3">
    <source>
        <dbReference type="ARBA" id="ARBA00005119"/>
    </source>
</evidence>
<feature type="transmembrane region" description="Helical" evidence="17">
    <location>
        <begin position="110"/>
        <end position="128"/>
    </location>
</feature>
<evidence type="ECO:0000256" key="13">
    <source>
        <dbReference type="ARBA" id="ARBA00023136"/>
    </source>
</evidence>
<accession>A0ABM7SCV6</accession>
<evidence type="ECO:0000256" key="15">
    <source>
        <dbReference type="ARBA" id="ARBA00023264"/>
    </source>
</evidence>
<evidence type="ECO:0000256" key="5">
    <source>
        <dbReference type="ARBA" id="ARBA00010185"/>
    </source>
</evidence>
<evidence type="ECO:0000256" key="16">
    <source>
        <dbReference type="RuleBase" id="RU003938"/>
    </source>
</evidence>
<evidence type="ECO:0000256" key="6">
    <source>
        <dbReference type="ARBA" id="ARBA00012487"/>
    </source>
</evidence>
<dbReference type="PANTHER" id="PTHR47101:SF1">
    <property type="entry name" value="PHOSPHATIDATE CYTIDYLYLTRANSFERASE 4, CHLOROPLASTIC"/>
    <property type="match status" value="1"/>
</dbReference>
<comment type="catalytic activity">
    <reaction evidence="1 16">
        <text>a 1,2-diacyl-sn-glycero-3-phosphate + CTP + H(+) = a CDP-1,2-diacyl-sn-glycerol + diphosphate</text>
        <dbReference type="Rhea" id="RHEA:16229"/>
        <dbReference type="ChEBI" id="CHEBI:15378"/>
        <dbReference type="ChEBI" id="CHEBI:33019"/>
        <dbReference type="ChEBI" id="CHEBI:37563"/>
        <dbReference type="ChEBI" id="CHEBI:58332"/>
        <dbReference type="ChEBI" id="CHEBI:58608"/>
        <dbReference type="EC" id="2.7.7.41"/>
    </reaction>
</comment>
<sequence length="263" mass="28866">MKLKSKFLGEKARYITGAVLLLLAIVVLSLNSMWVFWAVLGIAYLIGGHEALQIYQKIYGSTPSVWHYVGLIFVWFLVYLTPPVESVFFVGMFIIGYLAYRALDVSHALVFLYPTLPFVYILALFKGFGVMAVVWLVVVVVSTDVGAYFGGRLFGNTPLSPSSPKKTFEGAFIGFMLASVVGGLVGLKYMGFLYAFVASAIMAISAIWGDLYESSLKRRANIKDSGNILPGHGGVLDRLDAMFFAAVSLHFLLRTKATLEVSL</sequence>
<dbReference type="Proteomes" id="UP000826146">
    <property type="component" value="Chromosome"/>
</dbReference>
<evidence type="ECO:0000256" key="7">
    <source>
        <dbReference type="ARBA" id="ARBA00022516"/>
    </source>
</evidence>
<feature type="transmembrane region" description="Helical" evidence="17">
    <location>
        <begin position="64"/>
        <end position="80"/>
    </location>
</feature>
<feature type="transmembrane region" description="Helical" evidence="17">
    <location>
        <begin position="167"/>
        <end position="186"/>
    </location>
</feature>
<keyword evidence="12" id="KW-0443">Lipid metabolism</keyword>
<comment type="subcellular location">
    <subcellularLocation>
        <location evidence="2">Membrane</location>
        <topology evidence="2">Multi-pass membrane protein</topology>
    </subcellularLocation>
</comment>
<dbReference type="EC" id="2.7.7.41" evidence="6 16"/>
<keyword evidence="9 16" id="KW-0812">Transmembrane</keyword>
<comment type="similarity">
    <text evidence="5 16">Belongs to the CDS family.</text>
</comment>
<evidence type="ECO:0000256" key="17">
    <source>
        <dbReference type="SAM" id="Phobius"/>
    </source>
</evidence>
<dbReference type="Pfam" id="PF01148">
    <property type="entry name" value="CTP_transf_1"/>
    <property type="match status" value="1"/>
</dbReference>
<evidence type="ECO:0000256" key="12">
    <source>
        <dbReference type="ARBA" id="ARBA00023098"/>
    </source>
</evidence>